<comment type="caution">
    <text evidence="1">The sequence shown here is derived from an EMBL/GenBank/DDBJ whole genome shotgun (WGS) entry which is preliminary data.</text>
</comment>
<evidence type="ECO:0000313" key="2">
    <source>
        <dbReference type="Proteomes" id="UP000308549"/>
    </source>
</evidence>
<accession>A0A4U0TU85</accession>
<keyword evidence="2" id="KW-1185">Reference proteome</keyword>
<organism evidence="1 2">
    <name type="scientific">Salinomyces thailandicus</name>
    <dbReference type="NCBI Taxonomy" id="706561"/>
    <lineage>
        <taxon>Eukaryota</taxon>
        <taxon>Fungi</taxon>
        <taxon>Dikarya</taxon>
        <taxon>Ascomycota</taxon>
        <taxon>Pezizomycotina</taxon>
        <taxon>Dothideomycetes</taxon>
        <taxon>Dothideomycetidae</taxon>
        <taxon>Mycosphaerellales</taxon>
        <taxon>Teratosphaeriaceae</taxon>
        <taxon>Salinomyces</taxon>
    </lineage>
</organism>
<reference evidence="1 2" key="1">
    <citation type="submission" date="2017-03" db="EMBL/GenBank/DDBJ databases">
        <title>Genomes of endolithic fungi from Antarctica.</title>
        <authorList>
            <person name="Coleine C."/>
            <person name="Masonjones S."/>
            <person name="Stajich J.E."/>
        </authorList>
    </citation>
    <scope>NUCLEOTIDE SEQUENCE [LARGE SCALE GENOMIC DNA]</scope>
    <source>
        <strain evidence="1 2">CCFEE 6315</strain>
    </source>
</reference>
<sequence>MGFSFFRHTHAPLNVQHSKRWANGVLLPTNMAAWMHGCTDANAIEQASPGSPAAGGRRVFRIVDPAAIRGQERHALLSASKLDAGVSKLWPAFEHPPEQDE</sequence>
<dbReference type="Proteomes" id="UP000308549">
    <property type="component" value="Unassembled WGS sequence"/>
</dbReference>
<dbReference type="AlphaFoldDB" id="A0A4U0TU85"/>
<gene>
    <name evidence="1" type="ORF">B0A50_05373</name>
</gene>
<name>A0A4U0TU85_9PEZI</name>
<evidence type="ECO:0000313" key="1">
    <source>
        <dbReference type="EMBL" id="TKA25512.1"/>
    </source>
</evidence>
<dbReference type="EMBL" id="NAJL01000034">
    <property type="protein sequence ID" value="TKA25512.1"/>
    <property type="molecule type" value="Genomic_DNA"/>
</dbReference>
<proteinExistence type="predicted"/>
<protein>
    <submittedName>
        <fullName evidence="1">Uncharacterized protein</fullName>
    </submittedName>
</protein>